<feature type="compositionally biased region" description="Basic and acidic residues" evidence="1">
    <location>
        <begin position="35"/>
        <end position="52"/>
    </location>
</feature>
<dbReference type="Proteomes" id="UP000075901">
    <property type="component" value="Unassembled WGS sequence"/>
</dbReference>
<accession>A0A182SR91</accession>
<keyword evidence="3" id="KW-1185">Reference proteome</keyword>
<protein>
    <submittedName>
        <fullName evidence="2">Uncharacterized protein</fullName>
    </submittedName>
</protein>
<feature type="compositionally biased region" description="Polar residues" evidence="1">
    <location>
        <begin position="85"/>
        <end position="101"/>
    </location>
</feature>
<feature type="compositionally biased region" description="Basic residues" evidence="1">
    <location>
        <begin position="1"/>
        <end position="17"/>
    </location>
</feature>
<reference evidence="2" key="2">
    <citation type="submission" date="2020-05" db="UniProtKB">
        <authorList>
            <consortium name="EnsemblMetazoa"/>
        </authorList>
    </citation>
    <scope>IDENTIFICATION</scope>
    <source>
        <strain evidence="2">maculatus3</strain>
    </source>
</reference>
<evidence type="ECO:0000256" key="1">
    <source>
        <dbReference type="SAM" id="MobiDB-lite"/>
    </source>
</evidence>
<evidence type="ECO:0000313" key="2">
    <source>
        <dbReference type="EnsemblMetazoa" id="AMAM011817-PA"/>
    </source>
</evidence>
<organism evidence="2 3">
    <name type="scientific">Anopheles maculatus</name>
    <dbReference type="NCBI Taxonomy" id="74869"/>
    <lineage>
        <taxon>Eukaryota</taxon>
        <taxon>Metazoa</taxon>
        <taxon>Ecdysozoa</taxon>
        <taxon>Arthropoda</taxon>
        <taxon>Hexapoda</taxon>
        <taxon>Insecta</taxon>
        <taxon>Pterygota</taxon>
        <taxon>Neoptera</taxon>
        <taxon>Endopterygota</taxon>
        <taxon>Diptera</taxon>
        <taxon>Nematocera</taxon>
        <taxon>Culicoidea</taxon>
        <taxon>Culicidae</taxon>
        <taxon>Anophelinae</taxon>
        <taxon>Anopheles</taxon>
        <taxon>Anopheles maculatus group</taxon>
    </lineage>
</organism>
<sequence length="170" mass="17927">MFSFFKRSKSQKGKQKHDKLQLPPEPLQAEECEVPEEHGSAKNAPEDVRRPAEPCAKVASDAYASANVLQTGAHRSHAGDEENQPKNSATRPPQLASSSSPAVPMGSGILAPSPVVREPQGTAGQRQLLPSKWPTSGVSKGADEANGSLAPTGTIDRVSSSDPTRQHGSD</sequence>
<dbReference type="EnsemblMetazoa" id="AMAM011817-RA">
    <property type="protein sequence ID" value="AMAM011817-PA"/>
    <property type="gene ID" value="AMAM011817"/>
</dbReference>
<dbReference type="VEuPathDB" id="VectorBase:AMAM011817"/>
<dbReference type="AlphaFoldDB" id="A0A182SR91"/>
<evidence type="ECO:0000313" key="3">
    <source>
        <dbReference type="Proteomes" id="UP000075901"/>
    </source>
</evidence>
<feature type="region of interest" description="Disordered" evidence="1">
    <location>
        <begin position="1"/>
        <end position="170"/>
    </location>
</feature>
<proteinExistence type="predicted"/>
<name>A0A182SR91_9DIPT</name>
<reference evidence="3" key="1">
    <citation type="submission" date="2013-09" db="EMBL/GenBank/DDBJ databases">
        <title>The Genome Sequence of Anopheles maculatus species B.</title>
        <authorList>
            <consortium name="The Broad Institute Genomics Platform"/>
            <person name="Neafsey D.E."/>
            <person name="Besansky N."/>
            <person name="Howell P."/>
            <person name="Walton C."/>
            <person name="Young S.K."/>
            <person name="Zeng Q."/>
            <person name="Gargeya S."/>
            <person name="Fitzgerald M."/>
            <person name="Haas B."/>
            <person name="Abouelleil A."/>
            <person name="Allen A.W."/>
            <person name="Alvarado L."/>
            <person name="Arachchi H.M."/>
            <person name="Berlin A.M."/>
            <person name="Chapman S.B."/>
            <person name="Gainer-Dewar J."/>
            <person name="Goldberg J."/>
            <person name="Griggs A."/>
            <person name="Gujja S."/>
            <person name="Hansen M."/>
            <person name="Howarth C."/>
            <person name="Imamovic A."/>
            <person name="Ireland A."/>
            <person name="Larimer J."/>
            <person name="McCowan C."/>
            <person name="Murphy C."/>
            <person name="Pearson M."/>
            <person name="Poon T.W."/>
            <person name="Priest M."/>
            <person name="Roberts A."/>
            <person name="Saif S."/>
            <person name="Shea T."/>
            <person name="Sisk P."/>
            <person name="Sykes S."/>
            <person name="Wortman J."/>
            <person name="Nusbaum C."/>
            <person name="Birren B."/>
        </authorList>
    </citation>
    <scope>NUCLEOTIDE SEQUENCE [LARGE SCALE GENOMIC DNA]</scope>
    <source>
        <strain evidence="3">maculatus3</strain>
    </source>
</reference>